<organism evidence="2 3">
    <name type="scientific">Streptomyces malaysiense</name>
    <dbReference type="NCBI Taxonomy" id="1428626"/>
    <lineage>
        <taxon>Bacteria</taxon>
        <taxon>Bacillati</taxon>
        <taxon>Actinomycetota</taxon>
        <taxon>Actinomycetes</taxon>
        <taxon>Kitasatosporales</taxon>
        <taxon>Streptomycetaceae</taxon>
        <taxon>Streptomyces</taxon>
    </lineage>
</organism>
<dbReference type="Gene3D" id="3.40.50.150">
    <property type="entry name" value="Vaccinia Virus protein VP39"/>
    <property type="match status" value="1"/>
</dbReference>
<proteinExistence type="predicted"/>
<evidence type="ECO:0000259" key="1">
    <source>
        <dbReference type="Pfam" id="PF13649"/>
    </source>
</evidence>
<dbReference type="InterPro" id="IPR029063">
    <property type="entry name" value="SAM-dependent_MTases_sf"/>
</dbReference>
<dbReference type="AlphaFoldDB" id="A0A1J4Q415"/>
<dbReference type="PANTHER" id="PTHR43591">
    <property type="entry name" value="METHYLTRANSFERASE"/>
    <property type="match status" value="1"/>
</dbReference>
<dbReference type="RefSeq" id="WP_053055692.1">
    <property type="nucleotide sequence ID" value="NZ_LBDA02000032.1"/>
</dbReference>
<keyword evidence="3" id="KW-1185">Reference proteome</keyword>
<evidence type="ECO:0000313" key="3">
    <source>
        <dbReference type="Proteomes" id="UP000034838"/>
    </source>
</evidence>
<reference evidence="2" key="1">
    <citation type="submission" date="2016-10" db="EMBL/GenBank/DDBJ databases">
        <title>Genome sequence of Streptomyces malaysiense MUSC 136.</title>
        <authorList>
            <person name="Lee L.-H."/>
            <person name="Ser H.-L."/>
        </authorList>
    </citation>
    <scope>NUCLEOTIDE SEQUENCE [LARGE SCALE GENOMIC DNA]</scope>
    <source>
        <strain evidence="2">MUSC 136</strain>
    </source>
</reference>
<dbReference type="EMBL" id="LBDA02000032">
    <property type="protein sequence ID" value="OIK26887.1"/>
    <property type="molecule type" value="Genomic_DNA"/>
</dbReference>
<dbReference type="GO" id="GO:0008168">
    <property type="term" value="F:methyltransferase activity"/>
    <property type="evidence" value="ECO:0007669"/>
    <property type="project" value="UniProtKB-ARBA"/>
</dbReference>
<dbReference type="InterPro" id="IPR041698">
    <property type="entry name" value="Methyltransf_25"/>
</dbReference>
<accession>A0A1J4Q415</accession>
<evidence type="ECO:0000313" key="2">
    <source>
        <dbReference type="EMBL" id="OIK26887.1"/>
    </source>
</evidence>
<name>A0A1J4Q415_9ACTN</name>
<dbReference type="SUPFAM" id="SSF53335">
    <property type="entry name" value="S-adenosyl-L-methionine-dependent methyltransferases"/>
    <property type="match status" value="1"/>
</dbReference>
<sequence length="283" mass="29579">MLGAQMQFELSRLVDAAWAVAAYAAQGRDDLSPQQRAAVERALTLSGLPVGSHDPEFAAALTSQLAQAAAFAEGPTKGWGDMPDEVLLAQGRGSRQVADWIVDEAAPVLGLTGVAERSGAVFLDVGVGTGQLAVRIAERWPRARVVGVDRMERVLGLARTVVDGAGCADRVELRHGDVTDLADDAVYDLAWLPLSFMSPDAIPKALEAVRRVLRPGGWVIATTFAADSELPIVNAMSDLVTAVNGGSSLTQEDLLVEIRAAGYGETVALPSTPLTGALTAARG</sequence>
<protein>
    <recommendedName>
        <fullName evidence="1">Methyltransferase domain-containing protein</fullName>
    </recommendedName>
</protein>
<dbReference type="OrthoDB" id="5114325at2"/>
<dbReference type="Proteomes" id="UP000034838">
    <property type="component" value="Unassembled WGS sequence"/>
</dbReference>
<dbReference type="Pfam" id="PF13649">
    <property type="entry name" value="Methyltransf_25"/>
    <property type="match status" value="1"/>
</dbReference>
<dbReference type="CDD" id="cd02440">
    <property type="entry name" value="AdoMet_MTases"/>
    <property type="match status" value="1"/>
</dbReference>
<gene>
    <name evidence="2" type="ORF">VT52_014465</name>
</gene>
<feature type="domain" description="Methyltransferase" evidence="1">
    <location>
        <begin position="123"/>
        <end position="217"/>
    </location>
</feature>
<comment type="caution">
    <text evidence="2">The sequence shown here is derived from an EMBL/GenBank/DDBJ whole genome shotgun (WGS) entry which is preliminary data.</text>
</comment>